<evidence type="ECO:0000256" key="3">
    <source>
        <dbReference type="ARBA" id="ARBA00021007"/>
    </source>
</evidence>
<dbReference type="CTD" id="4537"/>
<dbReference type="GeneID" id="4480368"/>
<dbReference type="GO" id="GO:0030964">
    <property type="term" value="C:NADH dehydrogenase complex"/>
    <property type="evidence" value="ECO:0007669"/>
    <property type="project" value="TreeGrafter"/>
</dbReference>
<keyword evidence="9" id="KW-0830">Ubiquinone</keyword>
<feature type="transmembrane region" description="Helical" evidence="9">
    <location>
        <begin position="87"/>
        <end position="106"/>
    </location>
</feature>
<keyword evidence="5 9" id="KW-0812">Transmembrane</keyword>
<dbReference type="RefSeq" id="YP_863655.1">
    <property type="nucleotide sequence ID" value="NC_008572.1"/>
</dbReference>
<dbReference type="EC" id="7.1.1.2" evidence="9"/>
<proteinExistence type="inferred from homology"/>
<comment type="similarity">
    <text evidence="2 9">Belongs to the complex I subunit 3 family.</text>
</comment>
<evidence type="ECO:0000256" key="7">
    <source>
        <dbReference type="ARBA" id="ARBA00023136"/>
    </source>
</evidence>
<reference evidence="10" key="1">
    <citation type="journal article" date="2006" name="BMC Genomics">
        <title>The complete mitochondrial genome of the sea spider Nymphon gracile (Arthropoda: Pycnogonida).</title>
        <authorList>
            <person name="Podsiadlowski L."/>
            <person name="Braband A."/>
        </authorList>
    </citation>
    <scope>NUCLEOTIDE SEQUENCE</scope>
</reference>
<gene>
    <name evidence="10" type="primary">ND3</name>
</gene>
<keyword evidence="6 9" id="KW-1133">Transmembrane helix</keyword>
<evidence type="ECO:0000256" key="1">
    <source>
        <dbReference type="ARBA" id="ARBA00004370"/>
    </source>
</evidence>
<keyword evidence="9" id="KW-1278">Translocase</keyword>
<dbReference type="Gene3D" id="1.20.58.1610">
    <property type="entry name" value="NADH:ubiquinone/plastoquinone oxidoreductase, chain 3"/>
    <property type="match status" value="1"/>
</dbReference>
<dbReference type="GO" id="GO:0031966">
    <property type="term" value="C:mitochondrial membrane"/>
    <property type="evidence" value="ECO:0007669"/>
    <property type="project" value="UniProtKB-SubCell"/>
</dbReference>
<dbReference type="AlphaFoldDB" id="A0MG55"/>
<accession>A0MG55</accession>
<keyword evidence="9" id="KW-0679">Respiratory chain</keyword>
<evidence type="ECO:0000256" key="8">
    <source>
        <dbReference type="ARBA" id="ARBA00049551"/>
    </source>
</evidence>
<keyword evidence="9" id="KW-0520">NAD</keyword>
<keyword evidence="9" id="KW-0249">Electron transport</keyword>
<feature type="transmembrane region" description="Helical" evidence="9">
    <location>
        <begin position="46"/>
        <end position="67"/>
    </location>
</feature>
<evidence type="ECO:0000313" key="10">
    <source>
        <dbReference type="EMBL" id="ABF93287.1"/>
    </source>
</evidence>
<name>A0MG55_NYMGR</name>
<dbReference type="PANTHER" id="PTHR11058">
    <property type="entry name" value="NADH-UBIQUINONE OXIDOREDUCTASE CHAIN 3"/>
    <property type="match status" value="1"/>
</dbReference>
<comment type="subcellular location">
    <subcellularLocation>
        <location evidence="1">Membrane</location>
    </subcellularLocation>
    <subcellularLocation>
        <location evidence="9">Mitochondrion membrane</location>
        <topology evidence="9">Multi-pass membrane protein</topology>
    </subcellularLocation>
</comment>
<feature type="transmembrane region" description="Helical" evidence="9">
    <location>
        <begin position="6"/>
        <end position="25"/>
    </location>
</feature>
<dbReference type="InterPro" id="IPR038430">
    <property type="entry name" value="NDAH_ubi_oxred_su3_sf"/>
</dbReference>
<dbReference type="EMBL" id="DQ666063">
    <property type="protein sequence ID" value="ABF93287.1"/>
    <property type="molecule type" value="Genomic_DNA"/>
</dbReference>
<keyword evidence="4 9" id="KW-0813">Transport</keyword>
<evidence type="ECO:0000256" key="9">
    <source>
        <dbReference type="RuleBase" id="RU003640"/>
    </source>
</evidence>
<evidence type="ECO:0000256" key="4">
    <source>
        <dbReference type="ARBA" id="ARBA00022448"/>
    </source>
</evidence>
<geneLocation type="mitochondrion" evidence="10"/>
<organism evidence="10">
    <name type="scientific">Nymphon gracile</name>
    <name type="common">Sea spider</name>
    <dbReference type="NCBI Taxonomy" id="136195"/>
    <lineage>
        <taxon>Eukaryota</taxon>
        <taxon>Metazoa</taxon>
        <taxon>Ecdysozoa</taxon>
        <taxon>Arthropoda</taxon>
        <taxon>Chelicerata</taxon>
        <taxon>Pycnogonida</taxon>
        <taxon>Pantopoda</taxon>
        <taxon>Nymphon</taxon>
    </lineage>
</organism>
<keyword evidence="7 9" id="KW-0472">Membrane</keyword>
<keyword evidence="9 10" id="KW-0496">Mitochondrion</keyword>
<evidence type="ECO:0000256" key="6">
    <source>
        <dbReference type="ARBA" id="ARBA00022989"/>
    </source>
</evidence>
<dbReference type="PANTHER" id="PTHR11058:SF9">
    <property type="entry name" value="NADH-UBIQUINONE OXIDOREDUCTASE CHAIN 3"/>
    <property type="match status" value="1"/>
</dbReference>
<sequence length="115" mass="13607">MLYMFILFMIISMIIMAMTLINIIFFKKKETENEKPSPIECGMNPFSTFMIPFSLQFFLITIIFIIFDVEIAMIIPFPITNTSKTPYIITMIIFLMILIIGFYHEWKKGALNWNK</sequence>
<dbReference type="InterPro" id="IPR000440">
    <property type="entry name" value="NADH_UbQ/plastoQ_OxRdtase_su3"/>
</dbReference>
<evidence type="ECO:0000256" key="5">
    <source>
        <dbReference type="ARBA" id="ARBA00022692"/>
    </source>
</evidence>
<dbReference type="GO" id="GO:0008137">
    <property type="term" value="F:NADH dehydrogenase (ubiquinone) activity"/>
    <property type="evidence" value="ECO:0007669"/>
    <property type="project" value="UniProtKB-UniRule"/>
</dbReference>
<dbReference type="Pfam" id="PF00507">
    <property type="entry name" value="Oxidored_q4"/>
    <property type="match status" value="1"/>
</dbReference>
<protein>
    <recommendedName>
        <fullName evidence="3 9">NADH-ubiquinone oxidoreductase chain 3</fullName>
        <ecNumber evidence="9">7.1.1.2</ecNumber>
    </recommendedName>
</protein>
<comment type="function">
    <text evidence="9">Core subunit of the mitochondrial membrane respiratory chain NADH dehydrogenase (Complex I) which catalyzes electron transfer from NADH through the respiratory chain, using ubiquinone as an electron acceptor. Essential for the catalytic activity of complex I.</text>
</comment>
<evidence type="ECO:0000256" key="2">
    <source>
        <dbReference type="ARBA" id="ARBA00008472"/>
    </source>
</evidence>
<comment type="catalytic activity">
    <reaction evidence="8 9">
        <text>a ubiquinone + NADH + 5 H(+)(in) = a ubiquinol + NAD(+) + 4 H(+)(out)</text>
        <dbReference type="Rhea" id="RHEA:29091"/>
        <dbReference type="Rhea" id="RHEA-COMP:9565"/>
        <dbReference type="Rhea" id="RHEA-COMP:9566"/>
        <dbReference type="ChEBI" id="CHEBI:15378"/>
        <dbReference type="ChEBI" id="CHEBI:16389"/>
        <dbReference type="ChEBI" id="CHEBI:17976"/>
        <dbReference type="ChEBI" id="CHEBI:57540"/>
        <dbReference type="ChEBI" id="CHEBI:57945"/>
        <dbReference type="EC" id="7.1.1.2"/>
    </reaction>
</comment>